<dbReference type="InterPro" id="IPR007123">
    <property type="entry name" value="Gelsolin-like_dom"/>
</dbReference>
<dbReference type="SUPFAM" id="SSF55753">
    <property type="entry name" value="Actin depolymerizing proteins"/>
    <property type="match status" value="2"/>
</dbReference>
<dbReference type="GO" id="GO:0051015">
    <property type="term" value="F:actin filament binding"/>
    <property type="evidence" value="ECO:0007669"/>
    <property type="project" value="InterPro"/>
</dbReference>
<evidence type="ECO:0000313" key="3">
    <source>
        <dbReference type="EMBL" id="KAJ7323784.1"/>
    </source>
</evidence>
<dbReference type="GO" id="GO:0005737">
    <property type="term" value="C:cytoplasm"/>
    <property type="evidence" value="ECO:0007669"/>
    <property type="project" value="TreeGrafter"/>
</dbReference>
<protein>
    <recommendedName>
        <fullName evidence="2">Gelsolin-like domain-containing protein</fullName>
    </recommendedName>
</protein>
<dbReference type="PANTHER" id="PTHR11977">
    <property type="entry name" value="VILLIN"/>
    <property type="match status" value="1"/>
</dbReference>
<reference evidence="3" key="1">
    <citation type="submission" date="2023-01" db="EMBL/GenBank/DDBJ databases">
        <title>Genome assembly of the deep-sea coral Lophelia pertusa.</title>
        <authorList>
            <person name="Herrera S."/>
            <person name="Cordes E."/>
        </authorList>
    </citation>
    <scope>NUCLEOTIDE SEQUENCE</scope>
    <source>
        <strain evidence="3">USNM1676648</strain>
        <tissue evidence="3">Polyp</tissue>
    </source>
</reference>
<dbReference type="GO" id="GO:0015629">
    <property type="term" value="C:actin cytoskeleton"/>
    <property type="evidence" value="ECO:0007669"/>
    <property type="project" value="TreeGrafter"/>
</dbReference>
<proteinExistence type="predicted"/>
<dbReference type="CDD" id="cd11290">
    <property type="entry name" value="gelsolin_S1_like"/>
    <property type="match status" value="1"/>
</dbReference>
<feature type="domain" description="Gelsolin-like" evidence="2">
    <location>
        <begin position="289"/>
        <end position="320"/>
    </location>
</feature>
<dbReference type="Pfam" id="PF00626">
    <property type="entry name" value="Gelsolin"/>
    <property type="match status" value="2"/>
</dbReference>
<organism evidence="3 4">
    <name type="scientific">Desmophyllum pertusum</name>
    <dbReference type="NCBI Taxonomy" id="174260"/>
    <lineage>
        <taxon>Eukaryota</taxon>
        <taxon>Metazoa</taxon>
        <taxon>Cnidaria</taxon>
        <taxon>Anthozoa</taxon>
        <taxon>Hexacorallia</taxon>
        <taxon>Scleractinia</taxon>
        <taxon>Caryophylliina</taxon>
        <taxon>Caryophylliidae</taxon>
        <taxon>Desmophyllum</taxon>
    </lineage>
</organism>
<gene>
    <name evidence="3" type="ORF">OS493_030573</name>
</gene>
<feature type="region of interest" description="Disordered" evidence="1">
    <location>
        <begin position="330"/>
        <end position="355"/>
    </location>
</feature>
<dbReference type="PRINTS" id="PR00597">
    <property type="entry name" value="GELSOLIN"/>
</dbReference>
<dbReference type="OrthoDB" id="6375767at2759"/>
<name>A0A9W9Y8N2_9CNID</name>
<evidence type="ECO:0000259" key="2">
    <source>
        <dbReference type="Pfam" id="PF00626"/>
    </source>
</evidence>
<sequence>MSGLVKAKDYDWKDSNIALLGSDQDKKVKKSSALTEPAWQGCELHNATFTQVWRIEKFEVKDWPKESYGKFFSGDSYITLHGQKDPESNEIDYDVHFWIGKESTQDEYGTAAYKTVELDTFLDDAAVQHREVEGKESEEFKKYFPKFEIEKGGIDSGFNIVERGDAPLNFENSVIHFRKTAAGEYQEIHVPFAKDNFRQDDGFVVILFRDSIIEVRGQNVKKVDGFRIAKSMTELKGRYPKANREIVDSQESLRNMKPTRVNMPTDKKVQVKDKRNMEKIFPLVATGSDIDESQLDSSDVFLLETQTRFFVWIGKRPIRMKRKMLSLMPLQEPARDKRGQRAQRGQQGKGGDCRM</sequence>
<dbReference type="GO" id="GO:0008154">
    <property type="term" value="P:actin polymerization or depolymerization"/>
    <property type="evidence" value="ECO:0007669"/>
    <property type="project" value="TreeGrafter"/>
</dbReference>
<dbReference type="Gene3D" id="3.40.20.10">
    <property type="entry name" value="Severin"/>
    <property type="match status" value="2"/>
</dbReference>
<keyword evidence="4" id="KW-1185">Reference proteome</keyword>
<dbReference type="InterPro" id="IPR007122">
    <property type="entry name" value="Villin/Gelsolin"/>
</dbReference>
<comment type="caution">
    <text evidence="3">The sequence shown here is derived from an EMBL/GenBank/DDBJ whole genome shotgun (WGS) entry which is preliminary data.</text>
</comment>
<feature type="domain" description="Gelsolin-like" evidence="2">
    <location>
        <begin position="66"/>
        <end position="140"/>
    </location>
</feature>
<dbReference type="AlphaFoldDB" id="A0A9W9Y8N2"/>
<dbReference type="SMART" id="SM00262">
    <property type="entry name" value="GEL"/>
    <property type="match status" value="1"/>
</dbReference>
<dbReference type="InterPro" id="IPR029006">
    <property type="entry name" value="ADF-H/Gelsolin-like_dom_sf"/>
</dbReference>
<evidence type="ECO:0000313" key="4">
    <source>
        <dbReference type="Proteomes" id="UP001163046"/>
    </source>
</evidence>
<accession>A0A9W9Y8N2</accession>
<dbReference type="EMBL" id="MU827810">
    <property type="protein sequence ID" value="KAJ7323784.1"/>
    <property type="molecule type" value="Genomic_DNA"/>
</dbReference>
<dbReference type="Proteomes" id="UP001163046">
    <property type="component" value="Unassembled WGS sequence"/>
</dbReference>
<evidence type="ECO:0000256" key="1">
    <source>
        <dbReference type="SAM" id="MobiDB-lite"/>
    </source>
</evidence>
<dbReference type="PANTHER" id="PTHR11977:SF137">
    <property type="entry name" value="VILLIN-LIKE PROTEIN QUAIL"/>
    <property type="match status" value="1"/>
</dbReference>